<gene>
    <name evidence="1" type="ORF">ALP42_01882</name>
</gene>
<proteinExistence type="predicted"/>
<dbReference type="Proteomes" id="UP000268636">
    <property type="component" value="Unassembled WGS sequence"/>
</dbReference>
<sequence>MHGITLEELLANGASPLAVAESMKELFVGKSLCADNPADWFWLDVLSEAAGIEPHFTVLPLESFVGREAAAILRHLPVRKGHRAGADVVALKLVVDGFW</sequence>
<accession>A0AB74BN07</accession>
<name>A0AB74BN07_PSESS</name>
<reference evidence="1 2" key="1">
    <citation type="submission" date="2018-08" db="EMBL/GenBank/DDBJ databases">
        <title>Recombination of ecologically and evolutionarily significant loci maintains genetic cohesion in the Pseudomonas syringae species complex.</title>
        <authorList>
            <person name="Dillon M."/>
            <person name="Thakur S."/>
            <person name="Almeida R.N.D."/>
            <person name="Weir B.S."/>
            <person name="Guttman D.S."/>
        </authorList>
    </citation>
    <scope>NUCLEOTIDE SEQUENCE [LARGE SCALE GENOMIC DNA]</scope>
    <source>
        <strain evidence="1 2">ICMP 13786</strain>
    </source>
</reference>
<protein>
    <submittedName>
        <fullName evidence="1">Uncharacterized protein</fullName>
    </submittedName>
</protein>
<organism evidence="1 2">
    <name type="scientific">Pseudomonas savastanoi pv. nerii</name>
    <dbReference type="NCBI Taxonomy" id="360921"/>
    <lineage>
        <taxon>Bacteria</taxon>
        <taxon>Pseudomonadati</taxon>
        <taxon>Pseudomonadota</taxon>
        <taxon>Gammaproteobacteria</taxon>
        <taxon>Pseudomonadales</taxon>
        <taxon>Pseudomonadaceae</taxon>
        <taxon>Pseudomonas</taxon>
    </lineage>
</organism>
<evidence type="ECO:0000313" key="2">
    <source>
        <dbReference type="Proteomes" id="UP000268636"/>
    </source>
</evidence>
<dbReference type="RefSeq" id="WP_002555269.1">
    <property type="nucleotide sequence ID" value="NZ_RBTN01000030.1"/>
</dbReference>
<dbReference type="AlphaFoldDB" id="A0AB74BN07"/>
<comment type="caution">
    <text evidence="1">The sequence shown here is derived from an EMBL/GenBank/DDBJ whole genome shotgun (WGS) entry which is preliminary data.</text>
</comment>
<evidence type="ECO:0000313" key="1">
    <source>
        <dbReference type="EMBL" id="RMT82093.1"/>
    </source>
</evidence>
<dbReference type="EMBL" id="RBTN01000030">
    <property type="protein sequence ID" value="RMT82093.1"/>
    <property type="molecule type" value="Genomic_DNA"/>
</dbReference>